<protein>
    <submittedName>
        <fullName evidence="2">Uncharacterized protein</fullName>
    </submittedName>
</protein>
<gene>
    <name evidence="2" type="ordered locus">cce_5049</name>
</gene>
<organism evidence="2 3">
    <name type="scientific">Crocosphaera subtropica (strain ATCC 51142 / BH68)</name>
    <name type="common">Cyanothece sp. (strain ATCC 51142)</name>
    <dbReference type="NCBI Taxonomy" id="43989"/>
    <lineage>
        <taxon>Bacteria</taxon>
        <taxon>Bacillati</taxon>
        <taxon>Cyanobacteriota</taxon>
        <taxon>Cyanophyceae</taxon>
        <taxon>Oscillatoriophycideae</taxon>
        <taxon>Chroococcales</taxon>
        <taxon>Aphanothecaceae</taxon>
        <taxon>Crocosphaera</taxon>
        <taxon>Crocosphaera subtropica</taxon>
    </lineage>
</organism>
<dbReference type="STRING" id="43989.cce_5049"/>
<accession>B1X2N4</accession>
<keyword evidence="3" id="KW-1185">Reference proteome</keyword>
<evidence type="ECO:0000313" key="3">
    <source>
        <dbReference type="Proteomes" id="UP000001203"/>
    </source>
</evidence>
<keyword evidence="1" id="KW-0812">Transmembrane</keyword>
<evidence type="ECO:0000256" key="1">
    <source>
        <dbReference type="SAM" id="Phobius"/>
    </source>
</evidence>
<dbReference type="AlphaFoldDB" id="B1X2N4"/>
<feature type="transmembrane region" description="Helical" evidence="1">
    <location>
        <begin position="12"/>
        <end position="28"/>
    </location>
</feature>
<keyword evidence="1" id="KW-1133">Transmembrane helix</keyword>
<reference evidence="2 3" key="1">
    <citation type="journal article" date="2008" name="Proc. Natl. Acad. Sci. U.S.A.">
        <title>The genome of Cyanothece 51142, a unicellular diazotrophic cyanobacterium important in the marine nitrogen cycle.</title>
        <authorList>
            <person name="Welsh E.A."/>
            <person name="Liberton M."/>
            <person name="Stoeckel J."/>
            <person name="Loh T."/>
            <person name="Elvitigala T."/>
            <person name="Wang C."/>
            <person name="Wollam A."/>
            <person name="Fulton R.S."/>
            <person name="Clifton S.W."/>
            <person name="Jacobs J.M."/>
            <person name="Aurora R."/>
            <person name="Ghosh B.K."/>
            <person name="Sherman L.A."/>
            <person name="Smith R.D."/>
            <person name="Wilson R.K."/>
            <person name="Pakrasi H.B."/>
        </authorList>
    </citation>
    <scope>NUCLEOTIDE SEQUENCE [LARGE SCALE GENOMIC DNA]</scope>
    <source>
        <strain evidence="3">ATCC 51142 / BH68</strain>
    </source>
</reference>
<dbReference type="KEGG" id="cyt:cce_5049"/>
<sequence length="94" mass="11021">MSIKNINPLNRISVLGFGLVMFSLGVWLPSDIPRKIQQERAKIIFWLGTATIIIGGGIDYYYRRQNEKLLSKVQENLEFWKSLEQEVYHNHNQN</sequence>
<dbReference type="RefSeq" id="WP_009546192.1">
    <property type="nucleotide sequence ID" value="NC_010547.1"/>
</dbReference>
<proteinExistence type="predicted"/>
<name>B1X2N4_CROS5</name>
<dbReference type="HOGENOM" id="CLU_2381363_0_0_3"/>
<keyword evidence="1" id="KW-0472">Membrane</keyword>
<dbReference type="EMBL" id="CP000807">
    <property type="protein sequence ID" value="ACB54395.1"/>
    <property type="molecule type" value="Genomic_DNA"/>
</dbReference>
<evidence type="ECO:0000313" key="2">
    <source>
        <dbReference type="EMBL" id="ACB54395.1"/>
    </source>
</evidence>
<feature type="transmembrane region" description="Helical" evidence="1">
    <location>
        <begin position="43"/>
        <end position="62"/>
    </location>
</feature>
<dbReference type="Proteomes" id="UP000001203">
    <property type="component" value="Chromosome linear"/>
</dbReference>